<dbReference type="PANTHER" id="PTHR32347:SF23">
    <property type="entry name" value="BLL5650 PROTEIN"/>
    <property type="match status" value="1"/>
</dbReference>
<evidence type="ECO:0000256" key="2">
    <source>
        <dbReference type="ARBA" id="ARBA00023054"/>
    </source>
</evidence>
<proteinExistence type="predicted"/>
<evidence type="ECO:0000313" key="5">
    <source>
        <dbReference type="Proteomes" id="UP001055658"/>
    </source>
</evidence>
<dbReference type="Gene3D" id="1.10.287.470">
    <property type="entry name" value="Helix hairpin bin"/>
    <property type="match status" value="1"/>
</dbReference>
<sequence length="341" mass="38719">MRTIRKHIRPDTMASEVRPHHSAIGRRIYIGVLILFALAILRYLFGDLFILKGDGLVLRDYAAVEMGYITRVTAVEVDEGESVKEGQLLLKIESMELLERLADLSSRQANLIQISAEFTLLSETAKQLLVPAEHRKQEIEEILARINKLADKGFVSKITYQEVLRDNFNAGQELVKIQVESTTLDKKRKAVDAAIKVAGTAYQRLKDHYDDGQVRSPVNGLVGATVPSVGDVYREGEPLMQVYWGEPYVLAYMPRRYILALRPGMVVTVKSGRYKDKGVISELLPISDQLPEEFQNTFKPQERNQLAKIVLSDPEQFPLSEKVQVTLEINWKDLFVENFMD</sequence>
<protein>
    <submittedName>
        <fullName evidence="4">Biotin/lipoyl-binding protein</fullName>
    </submittedName>
</protein>
<feature type="transmembrane region" description="Helical" evidence="3">
    <location>
        <begin position="28"/>
        <end position="45"/>
    </location>
</feature>
<dbReference type="Proteomes" id="UP001055658">
    <property type="component" value="Chromosome"/>
</dbReference>
<keyword evidence="5" id="KW-1185">Reference proteome</keyword>
<accession>A0ABY4V8A7</accession>
<dbReference type="RefSeq" id="WP_252081740.1">
    <property type="nucleotide sequence ID" value="NZ_CP092418.1"/>
</dbReference>
<keyword evidence="3" id="KW-1133">Transmembrane helix</keyword>
<dbReference type="PANTHER" id="PTHR32347">
    <property type="entry name" value="EFFLUX SYSTEM COMPONENT YKNX-RELATED"/>
    <property type="match status" value="1"/>
</dbReference>
<evidence type="ECO:0000313" key="4">
    <source>
        <dbReference type="EMBL" id="USD19641.1"/>
    </source>
</evidence>
<evidence type="ECO:0000256" key="3">
    <source>
        <dbReference type="SAM" id="Phobius"/>
    </source>
</evidence>
<keyword evidence="3" id="KW-0812">Transmembrane</keyword>
<dbReference type="Gene3D" id="2.40.50.100">
    <property type="match status" value="1"/>
</dbReference>
<reference evidence="4" key="1">
    <citation type="submission" date="2022-02" db="EMBL/GenBank/DDBJ databases">
        <title>Coral-associated bacteria.</title>
        <authorList>
            <person name="Tang K."/>
            <person name="Wang X."/>
        </authorList>
    </citation>
    <scope>NUCLEOTIDE SEQUENCE</scope>
    <source>
        <strain evidence="4">SCSIO 43006</strain>
    </source>
</reference>
<dbReference type="EMBL" id="CP092418">
    <property type="protein sequence ID" value="USD19641.1"/>
    <property type="molecule type" value="Genomic_DNA"/>
</dbReference>
<gene>
    <name evidence="4" type="ORF">MJO52_11155</name>
</gene>
<keyword evidence="3" id="KW-0472">Membrane</keyword>
<name>A0ABY4V8A7_9GAMM</name>
<dbReference type="InterPro" id="IPR050465">
    <property type="entry name" value="UPF0194_transport"/>
</dbReference>
<evidence type="ECO:0000256" key="1">
    <source>
        <dbReference type="ARBA" id="ARBA00004196"/>
    </source>
</evidence>
<keyword evidence="2" id="KW-0175">Coiled coil</keyword>
<organism evidence="4 5">
    <name type="scientific">Microbulbifer variabilis</name>
    <dbReference type="NCBI Taxonomy" id="266805"/>
    <lineage>
        <taxon>Bacteria</taxon>
        <taxon>Pseudomonadati</taxon>
        <taxon>Pseudomonadota</taxon>
        <taxon>Gammaproteobacteria</taxon>
        <taxon>Cellvibrionales</taxon>
        <taxon>Microbulbiferaceae</taxon>
        <taxon>Microbulbifer</taxon>
    </lineage>
</organism>
<dbReference type="SUPFAM" id="SSF111369">
    <property type="entry name" value="HlyD-like secretion proteins"/>
    <property type="match status" value="1"/>
</dbReference>
<comment type="subcellular location">
    <subcellularLocation>
        <location evidence="1">Cell envelope</location>
    </subcellularLocation>
</comment>